<dbReference type="RefSeq" id="WP_125127315.1">
    <property type="nucleotide sequence ID" value="NZ_RHJS01000002.1"/>
</dbReference>
<protein>
    <submittedName>
        <fullName evidence="1">Uncharacterized protein</fullName>
    </submittedName>
</protein>
<evidence type="ECO:0000313" key="2">
    <source>
        <dbReference type="Proteomes" id="UP000274920"/>
    </source>
</evidence>
<accession>A0A3R8LEJ3</accession>
<name>A0A3R8LEJ3_9FIRM</name>
<dbReference type="AlphaFoldDB" id="A0A3R8LEJ3"/>
<reference evidence="1" key="1">
    <citation type="submission" date="2018-10" db="EMBL/GenBank/DDBJ databases">
        <title>Schaedlerella arabinophila gen. nov. sp. nov., isolated from the mouse intestinal tract and comparative analysis with the genome of the closely related altered Schaedler flora strain ASF502.</title>
        <authorList>
            <person name="Miyake S."/>
            <person name="Soh M."/>
            <person name="Seedorf H."/>
        </authorList>
    </citation>
    <scope>NUCLEOTIDE SEQUENCE [LARGE SCALE GENOMIC DNA]</scope>
    <source>
        <strain evidence="1">DSM 106076</strain>
    </source>
</reference>
<sequence>MELSGKSGEDITFANLRVHYGTGRSIHVSGTGRDKKFRYRYGAMTDLGDLEISKWKSLINALIEQHGEQEIQRQLRQWSKAECPWLRSDDEIEEYALRLHAARIFDDPAWAGYITFNRQHRPEVFETARLVWIKTSCCQKAGQITETQLDKAIYMDGWTRCPHCGRFSSFHICTPEEIQKEKEI</sequence>
<dbReference type="Proteomes" id="UP000274920">
    <property type="component" value="Unassembled WGS sequence"/>
</dbReference>
<keyword evidence="2" id="KW-1185">Reference proteome</keyword>
<comment type="caution">
    <text evidence="1">The sequence shown here is derived from an EMBL/GenBank/DDBJ whole genome shotgun (WGS) entry which is preliminary data.</text>
</comment>
<dbReference type="EMBL" id="RHJS01000002">
    <property type="protein sequence ID" value="RRK31686.1"/>
    <property type="molecule type" value="Genomic_DNA"/>
</dbReference>
<gene>
    <name evidence="1" type="ORF">EBB54_10150</name>
</gene>
<evidence type="ECO:0000313" key="1">
    <source>
        <dbReference type="EMBL" id="RRK31686.1"/>
    </source>
</evidence>
<organism evidence="1 2">
    <name type="scientific">Schaedlerella arabinosiphila</name>
    <dbReference type="NCBI Taxonomy" id="2044587"/>
    <lineage>
        <taxon>Bacteria</taxon>
        <taxon>Bacillati</taxon>
        <taxon>Bacillota</taxon>
        <taxon>Clostridia</taxon>
        <taxon>Lachnospirales</taxon>
        <taxon>Lachnospiraceae</taxon>
        <taxon>Schaedlerella</taxon>
    </lineage>
</organism>
<proteinExistence type="predicted"/>